<organism evidence="1 2">
    <name type="scientific">Phaeosphaeria nodorum (strain SN15 / ATCC MYA-4574 / FGSC 10173)</name>
    <name type="common">Glume blotch fungus</name>
    <name type="synonym">Parastagonospora nodorum</name>
    <dbReference type="NCBI Taxonomy" id="321614"/>
    <lineage>
        <taxon>Eukaryota</taxon>
        <taxon>Fungi</taxon>
        <taxon>Dikarya</taxon>
        <taxon>Ascomycota</taxon>
        <taxon>Pezizomycotina</taxon>
        <taxon>Dothideomycetes</taxon>
        <taxon>Pleosporomycetidae</taxon>
        <taxon>Pleosporales</taxon>
        <taxon>Pleosporineae</taxon>
        <taxon>Phaeosphaeriaceae</taxon>
        <taxon>Parastagonospora</taxon>
    </lineage>
</organism>
<dbReference type="AlphaFoldDB" id="Q0U186"/>
<sequence length="129" mass="13896">MFPNAKSDLASIRPVSSLLQITGSANTTTLLLELSAPLHPSSSTLPKFNTLGRRRTIAAHENGFKLSPMPHPRWLQFTSAWVHSPKSGSSQPLSLSRVESAPINLEAAPAMPHMVRSDAAAKCDNNKLS</sequence>
<proteinExistence type="predicted"/>
<gene>
    <name evidence="1" type="ORF">SNOG_14596</name>
</gene>
<protein>
    <submittedName>
        <fullName evidence="1">Uncharacterized protein</fullName>
    </submittedName>
</protein>
<dbReference type="KEGG" id="pno:SNOG_14596"/>
<reference evidence="2" key="1">
    <citation type="journal article" date="2007" name="Plant Cell">
        <title>Dothideomycete-plant interactions illuminated by genome sequencing and EST analysis of the wheat pathogen Stagonospora nodorum.</title>
        <authorList>
            <person name="Hane J.K."/>
            <person name="Lowe R.G."/>
            <person name="Solomon P.S."/>
            <person name="Tan K.C."/>
            <person name="Schoch C.L."/>
            <person name="Spatafora J.W."/>
            <person name="Crous P.W."/>
            <person name="Kodira C."/>
            <person name="Birren B.W."/>
            <person name="Galagan J.E."/>
            <person name="Torriani S.F."/>
            <person name="McDonald B.A."/>
            <person name="Oliver R.P."/>
        </authorList>
    </citation>
    <scope>NUCLEOTIDE SEQUENCE [LARGE SCALE GENOMIC DNA]</scope>
    <source>
        <strain evidence="2">SN15 / ATCC MYA-4574 / FGSC 10173</strain>
    </source>
</reference>
<evidence type="ECO:0000313" key="1">
    <source>
        <dbReference type="EMBL" id="EAT78136.1"/>
    </source>
</evidence>
<dbReference type="RefSeq" id="XP_001804778.1">
    <property type="nucleotide sequence ID" value="XM_001804726.1"/>
</dbReference>
<dbReference type="EMBL" id="CH445356">
    <property type="protein sequence ID" value="EAT78136.1"/>
    <property type="molecule type" value="Genomic_DNA"/>
</dbReference>
<name>Q0U186_PHANO</name>
<dbReference type="GeneID" id="5981703"/>
<dbReference type="InParanoid" id="Q0U186"/>
<dbReference type="Proteomes" id="UP000001055">
    <property type="component" value="Unassembled WGS sequence"/>
</dbReference>
<accession>Q0U186</accession>
<evidence type="ECO:0000313" key="2">
    <source>
        <dbReference type="Proteomes" id="UP000001055"/>
    </source>
</evidence>